<evidence type="ECO:0000256" key="1">
    <source>
        <dbReference type="SAM" id="MobiDB-lite"/>
    </source>
</evidence>
<dbReference type="SMART" id="SM00220">
    <property type="entry name" value="S_TKc"/>
    <property type="match status" value="1"/>
</dbReference>
<dbReference type="PANTHER" id="PTHR44329">
    <property type="entry name" value="SERINE/THREONINE-PROTEIN KINASE TNNI3K-RELATED"/>
    <property type="match status" value="1"/>
</dbReference>
<dbReference type="PANTHER" id="PTHR44329:SF289">
    <property type="entry name" value="SERINE_THREONINE-PROTEIN KINASE VIK"/>
    <property type="match status" value="1"/>
</dbReference>
<reference evidence="4" key="2">
    <citation type="submission" date="2015-01" db="EMBL/GenBank/DDBJ databases">
        <title>Evolutionary Origins and Diversification of the Mycorrhizal Mutualists.</title>
        <authorList>
            <consortium name="DOE Joint Genome Institute"/>
            <consortium name="Mycorrhizal Genomics Consortium"/>
            <person name="Kohler A."/>
            <person name="Kuo A."/>
            <person name="Nagy L.G."/>
            <person name="Floudas D."/>
            <person name="Copeland A."/>
            <person name="Barry K.W."/>
            <person name="Cichocki N."/>
            <person name="Veneault-Fourrey C."/>
            <person name="LaButti K."/>
            <person name="Lindquist E.A."/>
            <person name="Lipzen A."/>
            <person name="Lundell T."/>
            <person name="Morin E."/>
            <person name="Murat C."/>
            <person name="Riley R."/>
            <person name="Ohm R."/>
            <person name="Sun H."/>
            <person name="Tunlid A."/>
            <person name="Henrissat B."/>
            <person name="Grigoriev I.V."/>
            <person name="Hibbett D.S."/>
            <person name="Martin F."/>
        </authorList>
    </citation>
    <scope>NUCLEOTIDE SEQUENCE [LARGE SCALE GENOMIC DNA]</scope>
    <source>
        <strain evidence="4">MAFF 305830</strain>
    </source>
</reference>
<evidence type="ECO:0000259" key="2">
    <source>
        <dbReference type="PROSITE" id="PS50011"/>
    </source>
</evidence>
<dbReference type="PROSITE" id="PS00108">
    <property type="entry name" value="PROTEIN_KINASE_ST"/>
    <property type="match status" value="1"/>
</dbReference>
<evidence type="ECO:0000313" key="3">
    <source>
        <dbReference type="EMBL" id="KIM28485.1"/>
    </source>
</evidence>
<dbReference type="HOGENOM" id="CLU_000288_7_18_1"/>
<dbReference type="InterPro" id="IPR051681">
    <property type="entry name" value="Ser/Thr_Kinases-Pseudokinases"/>
</dbReference>
<evidence type="ECO:0000313" key="4">
    <source>
        <dbReference type="Proteomes" id="UP000054097"/>
    </source>
</evidence>
<dbReference type="Pfam" id="PF00069">
    <property type="entry name" value="Pkinase"/>
    <property type="match status" value="1"/>
</dbReference>
<feature type="domain" description="Protein kinase" evidence="2">
    <location>
        <begin position="1"/>
        <end position="169"/>
    </location>
</feature>
<organism evidence="3 4">
    <name type="scientific">Serendipita vermifera MAFF 305830</name>
    <dbReference type="NCBI Taxonomy" id="933852"/>
    <lineage>
        <taxon>Eukaryota</taxon>
        <taxon>Fungi</taxon>
        <taxon>Dikarya</taxon>
        <taxon>Basidiomycota</taxon>
        <taxon>Agaricomycotina</taxon>
        <taxon>Agaricomycetes</taxon>
        <taxon>Sebacinales</taxon>
        <taxon>Serendipitaceae</taxon>
        <taxon>Serendipita</taxon>
    </lineage>
</organism>
<reference evidence="3 4" key="1">
    <citation type="submission" date="2014-04" db="EMBL/GenBank/DDBJ databases">
        <authorList>
            <consortium name="DOE Joint Genome Institute"/>
            <person name="Kuo A."/>
            <person name="Zuccaro A."/>
            <person name="Kohler A."/>
            <person name="Nagy L.G."/>
            <person name="Floudas D."/>
            <person name="Copeland A."/>
            <person name="Barry K.W."/>
            <person name="Cichocki N."/>
            <person name="Veneault-Fourrey C."/>
            <person name="LaButti K."/>
            <person name="Lindquist E.A."/>
            <person name="Lipzen A."/>
            <person name="Lundell T."/>
            <person name="Morin E."/>
            <person name="Murat C."/>
            <person name="Sun H."/>
            <person name="Tunlid A."/>
            <person name="Henrissat B."/>
            <person name="Grigoriev I.V."/>
            <person name="Hibbett D.S."/>
            <person name="Martin F."/>
            <person name="Nordberg H.P."/>
            <person name="Cantor M.N."/>
            <person name="Hua S.X."/>
        </authorList>
    </citation>
    <scope>NUCLEOTIDE SEQUENCE [LARGE SCALE GENOMIC DNA]</scope>
    <source>
        <strain evidence="3 4">MAFF 305830</strain>
    </source>
</reference>
<dbReference type="AlphaFoldDB" id="A0A0C3AVB3"/>
<feature type="non-terminal residue" evidence="3">
    <location>
        <position position="1"/>
    </location>
</feature>
<dbReference type="GO" id="GO:0004674">
    <property type="term" value="F:protein serine/threonine kinase activity"/>
    <property type="evidence" value="ECO:0007669"/>
    <property type="project" value="TreeGrafter"/>
</dbReference>
<dbReference type="EMBL" id="KN824293">
    <property type="protein sequence ID" value="KIM28485.1"/>
    <property type="molecule type" value="Genomic_DNA"/>
</dbReference>
<proteinExistence type="predicted"/>
<dbReference type="Gene3D" id="1.10.510.10">
    <property type="entry name" value="Transferase(Phosphotransferase) domain 1"/>
    <property type="match status" value="1"/>
</dbReference>
<dbReference type="STRING" id="933852.A0A0C3AVB3"/>
<dbReference type="InterPro" id="IPR000719">
    <property type="entry name" value="Prot_kinase_dom"/>
</dbReference>
<dbReference type="GO" id="GO:0005524">
    <property type="term" value="F:ATP binding"/>
    <property type="evidence" value="ECO:0007669"/>
    <property type="project" value="InterPro"/>
</dbReference>
<dbReference type="Proteomes" id="UP000054097">
    <property type="component" value="Unassembled WGS sequence"/>
</dbReference>
<dbReference type="PROSITE" id="PS50011">
    <property type="entry name" value="PROTEIN_KINASE_DOM"/>
    <property type="match status" value="1"/>
</dbReference>
<dbReference type="OrthoDB" id="4062651at2759"/>
<feature type="region of interest" description="Disordered" evidence="1">
    <location>
        <begin position="209"/>
        <end position="237"/>
    </location>
</feature>
<gene>
    <name evidence="3" type="ORF">M408DRAFT_69893</name>
</gene>
<dbReference type="InterPro" id="IPR008271">
    <property type="entry name" value="Ser/Thr_kinase_AS"/>
</dbReference>
<sequence>QWKDVVSGVSYLHSFNPVLIHGDLKPRNVLIDEGGCAQLCDFGLSRIFLEEGSSGMTTTSIHTGTERYLAYELVVSGDEAHPTTASDIHAMGCIGLEFVFLQMPYSNRINNLRGVIYSDIRKGVPPARQPGDYPYNSGFTWSLLADCWTQDPVKRPDASQVLRKLEAMLEGSVDDVEMHKGDQPRDTYTRVKLEDPSSLVKFQDPYAPIRLQNPYPSAKLKDPYSFRSEDRHHHHRS</sequence>
<dbReference type="SUPFAM" id="SSF56112">
    <property type="entry name" value="Protein kinase-like (PK-like)"/>
    <property type="match status" value="1"/>
</dbReference>
<protein>
    <recommendedName>
        <fullName evidence="2">Protein kinase domain-containing protein</fullName>
    </recommendedName>
</protein>
<accession>A0A0C3AVB3</accession>
<name>A0A0C3AVB3_SERVB</name>
<feature type="compositionally biased region" description="Basic and acidic residues" evidence="1">
    <location>
        <begin position="219"/>
        <end position="231"/>
    </location>
</feature>
<keyword evidence="4" id="KW-1185">Reference proteome</keyword>
<dbReference type="InterPro" id="IPR011009">
    <property type="entry name" value="Kinase-like_dom_sf"/>
</dbReference>